<evidence type="ECO:0000313" key="4">
    <source>
        <dbReference type="EMBL" id="RGJ20471.1"/>
    </source>
</evidence>
<evidence type="ECO:0000313" key="5">
    <source>
        <dbReference type="Proteomes" id="UP000260655"/>
    </source>
</evidence>
<dbReference type="Proteomes" id="UP000260655">
    <property type="component" value="Unassembled WGS sequence"/>
</dbReference>
<dbReference type="GO" id="GO:0006415">
    <property type="term" value="P:translational termination"/>
    <property type="evidence" value="ECO:0007669"/>
    <property type="project" value="TreeGrafter"/>
</dbReference>
<comment type="similarity">
    <text evidence="2">Belongs to the RelE toxin family. YafQ subfamily.</text>
</comment>
<protein>
    <submittedName>
        <fullName evidence="4">Type II toxin-antitoxin system YafQ family toxin</fullName>
    </submittedName>
</protein>
<gene>
    <name evidence="4" type="ORF">DXD67_15420</name>
</gene>
<dbReference type="GO" id="GO:0004521">
    <property type="term" value="F:RNA endonuclease activity"/>
    <property type="evidence" value="ECO:0007669"/>
    <property type="project" value="TreeGrafter"/>
</dbReference>
<sequence>MTKYEIKNTTQFKKDYKLAKRRGLNLELLKEIVTKLANGESLDPKHKDHPLSGNWVGHRECHILSDWLLIYRYDDDVLVLTLTRTGSHSDLFNL</sequence>
<reference evidence="4 5" key="1">
    <citation type="submission" date="2018-08" db="EMBL/GenBank/DDBJ databases">
        <title>A genome reference for cultivated species of the human gut microbiota.</title>
        <authorList>
            <person name="Zou Y."/>
            <person name="Xue W."/>
            <person name="Luo G."/>
        </authorList>
    </citation>
    <scope>NUCLEOTIDE SEQUENCE [LARGE SCALE GENOMIC DNA]</scope>
    <source>
        <strain evidence="4 5">TM07-19</strain>
    </source>
</reference>
<dbReference type="Pfam" id="PF15738">
    <property type="entry name" value="YafQ_toxin"/>
    <property type="match status" value="1"/>
</dbReference>
<name>A0A3E4GLQ2_9FIRM</name>
<dbReference type="InterPro" id="IPR035093">
    <property type="entry name" value="RelE/ParE_toxin_dom_sf"/>
</dbReference>
<dbReference type="PIRSF" id="PIRSF006156">
    <property type="entry name" value="YafQ"/>
    <property type="match status" value="1"/>
</dbReference>
<proteinExistence type="inferred from homology"/>
<organism evidence="4 5">
    <name type="scientific">Coprococcus comes</name>
    <dbReference type="NCBI Taxonomy" id="410072"/>
    <lineage>
        <taxon>Bacteria</taxon>
        <taxon>Bacillati</taxon>
        <taxon>Bacillota</taxon>
        <taxon>Clostridia</taxon>
        <taxon>Lachnospirales</taxon>
        <taxon>Lachnospiraceae</taxon>
        <taxon>Coprococcus</taxon>
    </lineage>
</organism>
<evidence type="ECO:0000256" key="3">
    <source>
        <dbReference type="PIRSR" id="PIRSR006156-1"/>
    </source>
</evidence>
<dbReference type="PANTHER" id="PTHR40588:SF1">
    <property type="entry name" value="MRNA INTERFERASE TOXIN YAFQ"/>
    <property type="match status" value="1"/>
</dbReference>
<dbReference type="FunFam" id="3.30.2310.20:FF:000003">
    <property type="entry name" value="Type II toxin-antitoxin system YafQ family toxin"/>
    <property type="match status" value="1"/>
</dbReference>
<dbReference type="PANTHER" id="PTHR40588">
    <property type="entry name" value="MRNA INTERFERASE TOXIN YAFQ"/>
    <property type="match status" value="1"/>
</dbReference>
<comment type="caution">
    <text evidence="4">The sequence shown here is derived from an EMBL/GenBank/DDBJ whole genome shotgun (WGS) entry which is preliminary data.</text>
</comment>
<evidence type="ECO:0000256" key="1">
    <source>
        <dbReference type="ARBA" id="ARBA00022649"/>
    </source>
</evidence>
<keyword evidence="1" id="KW-1277">Toxin-antitoxin system</keyword>
<dbReference type="Gene3D" id="3.30.2310.20">
    <property type="entry name" value="RelE-like"/>
    <property type="match status" value="1"/>
</dbReference>
<dbReference type="InterPro" id="IPR004386">
    <property type="entry name" value="Toxin_YafQ-like"/>
</dbReference>
<dbReference type="EMBL" id="QSOV01000027">
    <property type="protein sequence ID" value="RGJ20471.1"/>
    <property type="molecule type" value="Genomic_DNA"/>
</dbReference>
<dbReference type="RefSeq" id="WP_117559343.1">
    <property type="nucleotide sequence ID" value="NZ_QSOV01000027.1"/>
</dbReference>
<accession>A0A3E4GLQ2</accession>
<dbReference type="InterPro" id="IPR007712">
    <property type="entry name" value="RelE/ParE_toxin"/>
</dbReference>
<dbReference type="SUPFAM" id="SSF143011">
    <property type="entry name" value="RelE-like"/>
    <property type="match status" value="1"/>
</dbReference>
<dbReference type="GO" id="GO:0006402">
    <property type="term" value="P:mRNA catabolic process"/>
    <property type="evidence" value="ECO:0007669"/>
    <property type="project" value="TreeGrafter"/>
</dbReference>
<dbReference type="NCBIfam" id="TIGR02385">
    <property type="entry name" value="RelE_StbE"/>
    <property type="match status" value="1"/>
</dbReference>
<dbReference type="AlphaFoldDB" id="A0A3E4GLQ2"/>
<evidence type="ECO:0000256" key="2">
    <source>
        <dbReference type="ARBA" id="ARBA00061366"/>
    </source>
</evidence>
<feature type="active site" description="Proton donor" evidence="3">
    <location>
        <position position="88"/>
    </location>
</feature>